<proteinExistence type="predicted"/>
<evidence type="ECO:0000313" key="3">
    <source>
        <dbReference type="Proteomes" id="UP001642260"/>
    </source>
</evidence>
<keyword evidence="1" id="KW-0812">Transmembrane</keyword>
<organism evidence="2 3">
    <name type="scientific">Eruca vesicaria subsp. sativa</name>
    <name type="common">Garden rocket</name>
    <name type="synonym">Eruca sativa</name>
    <dbReference type="NCBI Taxonomy" id="29727"/>
    <lineage>
        <taxon>Eukaryota</taxon>
        <taxon>Viridiplantae</taxon>
        <taxon>Streptophyta</taxon>
        <taxon>Embryophyta</taxon>
        <taxon>Tracheophyta</taxon>
        <taxon>Spermatophyta</taxon>
        <taxon>Magnoliopsida</taxon>
        <taxon>eudicotyledons</taxon>
        <taxon>Gunneridae</taxon>
        <taxon>Pentapetalae</taxon>
        <taxon>rosids</taxon>
        <taxon>malvids</taxon>
        <taxon>Brassicales</taxon>
        <taxon>Brassicaceae</taxon>
        <taxon>Brassiceae</taxon>
        <taxon>Eruca</taxon>
    </lineage>
</organism>
<sequence length="205" mass="22195">MSQILALSYAISVFILGSVTLAYWVSHRGDKNAHRNILNGIVRCSFGPLGLVLCGAYKHYSVDDDDANNDHHDHGSGTSSDHVIINIRELPNVDPSMAPSASDQSPSLISTLRTLRTTSNVSFVSPSSPTETKSRFYRAVNMGFTPNASTRGLSRRVSLFQTNEPSSRNLTCSDEHSADVTPVVVDIPTTFEFGDLGPITSLTPL</sequence>
<name>A0ABC8LKK7_ERUVS</name>
<dbReference type="AlphaFoldDB" id="A0ABC8LKK7"/>
<evidence type="ECO:0000313" key="2">
    <source>
        <dbReference type="EMBL" id="CAH8384085.1"/>
    </source>
</evidence>
<dbReference type="EMBL" id="CAKOAT010599599">
    <property type="protein sequence ID" value="CAH8384085.1"/>
    <property type="molecule type" value="Genomic_DNA"/>
</dbReference>
<feature type="transmembrane region" description="Helical" evidence="1">
    <location>
        <begin position="6"/>
        <end position="25"/>
    </location>
</feature>
<protein>
    <submittedName>
        <fullName evidence="2">Uncharacterized protein</fullName>
    </submittedName>
</protein>
<comment type="caution">
    <text evidence="2">The sequence shown here is derived from an EMBL/GenBank/DDBJ whole genome shotgun (WGS) entry which is preliminary data.</text>
</comment>
<accession>A0ABC8LKK7</accession>
<keyword evidence="1" id="KW-1133">Transmembrane helix</keyword>
<reference evidence="2 3" key="1">
    <citation type="submission" date="2022-03" db="EMBL/GenBank/DDBJ databases">
        <authorList>
            <person name="Macdonald S."/>
            <person name="Ahmed S."/>
            <person name="Newling K."/>
        </authorList>
    </citation>
    <scope>NUCLEOTIDE SEQUENCE [LARGE SCALE GENOMIC DNA]</scope>
</reference>
<evidence type="ECO:0000256" key="1">
    <source>
        <dbReference type="SAM" id="Phobius"/>
    </source>
</evidence>
<keyword evidence="1" id="KW-0472">Membrane</keyword>
<keyword evidence="3" id="KW-1185">Reference proteome</keyword>
<gene>
    <name evidence="2" type="ORF">ERUC_LOCUS36568</name>
</gene>
<dbReference type="Proteomes" id="UP001642260">
    <property type="component" value="Unassembled WGS sequence"/>
</dbReference>